<evidence type="ECO:0008006" key="3">
    <source>
        <dbReference type="Google" id="ProtNLM"/>
    </source>
</evidence>
<dbReference type="RefSeq" id="WP_198060433.1">
    <property type="nucleotide sequence ID" value="NZ_CP065856.1"/>
</dbReference>
<protein>
    <recommendedName>
        <fullName evidence="3">Carboxymuconolactone decarboxylase family protein</fullName>
    </recommendedName>
</protein>
<dbReference type="KEGG" id="hlt:I7X12_12625"/>
<dbReference type="AlphaFoldDB" id="A0A7T3KU56"/>
<evidence type="ECO:0000313" key="1">
    <source>
        <dbReference type="EMBL" id="QPV61603.1"/>
    </source>
</evidence>
<dbReference type="PANTHER" id="PTHR35446:SF2">
    <property type="entry name" value="CARBOXYMUCONOLACTONE DECARBOXYLASE-LIKE DOMAIN-CONTAINING PROTEIN"/>
    <property type="match status" value="1"/>
</dbReference>
<proteinExistence type="predicted"/>
<keyword evidence="2" id="KW-1185">Reference proteome</keyword>
<name>A0A7T3KU56_9EURY</name>
<reference evidence="1 2" key="1">
    <citation type="submission" date="2020-12" db="EMBL/GenBank/DDBJ databases">
        <title>Halosimplex halophilum sp. nov. and Halosimplex salinum sp. nov., two new members of the genus Halosimplex.</title>
        <authorList>
            <person name="Cui H.L."/>
        </authorList>
    </citation>
    <scope>NUCLEOTIDE SEQUENCE [LARGE SCALE GENOMIC DNA]</scope>
    <source>
        <strain evidence="1 2">YGH94</strain>
    </source>
</reference>
<sequence length="195" mass="21676">MARVPLIEPEAVDDPAVEEIFAWVTEMEGSVPNHFYLELNFPEYMKPKLQSTAALWEHGELSMPEIQHVGIAVSTANGCSYCTGAFCTILDYGLDADTDYVRAFAEQGTDVLDDERLETIVEYALTINDDPHAVTDADTEALREVGLGDKGVVQLTHLVSDFASYNRLNTALDTDYDYQELWRELDTAAMSPADD</sequence>
<gene>
    <name evidence="1" type="ORF">I7X12_12625</name>
</gene>
<dbReference type="EMBL" id="CP065856">
    <property type="protein sequence ID" value="QPV61603.1"/>
    <property type="molecule type" value="Genomic_DNA"/>
</dbReference>
<accession>A0A7T3KU56</accession>
<dbReference type="Gene3D" id="1.20.1290.10">
    <property type="entry name" value="AhpD-like"/>
    <property type="match status" value="1"/>
</dbReference>
<evidence type="ECO:0000313" key="2">
    <source>
        <dbReference type="Proteomes" id="UP000595001"/>
    </source>
</evidence>
<dbReference type="OrthoDB" id="201738at2157"/>
<dbReference type="InterPro" id="IPR029032">
    <property type="entry name" value="AhpD-like"/>
</dbReference>
<dbReference type="PANTHER" id="PTHR35446">
    <property type="entry name" value="SI:CH211-175M2.5"/>
    <property type="match status" value="1"/>
</dbReference>
<organism evidence="1 2">
    <name type="scientific">Halosimplex litoreum</name>
    <dbReference type="NCBI Taxonomy" id="1198301"/>
    <lineage>
        <taxon>Archaea</taxon>
        <taxon>Methanobacteriati</taxon>
        <taxon>Methanobacteriota</taxon>
        <taxon>Stenosarchaea group</taxon>
        <taxon>Halobacteria</taxon>
        <taxon>Halobacteriales</taxon>
        <taxon>Haloarculaceae</taxon>
        <taxon>Halosimplex</taxon>
    </lineage>
</organism>
<dbReference type="Proteomes" id="UP000595001">
    <property type="component" value="Chromosome"/>
</dbReference>
<dbReference type="SUPFAM" id="SSF69118">
    <property type="entry name" value="AhpD-like"/>
    <property type="match status" value="1"/>
</dbReference>
<dbReference type="GeneID" id="60589352"/>